<keyword evidence="2" id="KW-1185">Reference proteome</keyword>
<dbReference type="AlphaFoldDB" id="A0A158HT00"/>
<proteinExistence type="predicted"/>
<dbReference type="RefSeq" id="WP_061146727.1">
    <property type="nucleotide sequence ID" value="NZ_FCOM02000007.1"/>
</dbReference>
<name>A0A158HT00_9BURK</name>
<dbReference type="EMBL" id="FCOM02000007">
    <property type="protein sequence ID" value="SAL47217.1"/>
    <property type="molecule type" value="Genomic_DNA"/>
</dbReference>
<evidence type="ECO:0000313" key="2">
    <source>
        <dbReference type="Proteomes" id="UP000055019"/>
    </source>
</evidence>
<gene>
    <name evidence="1" type="ORF">AWB74_02114</name>
</gene>
<accession>A0A158HT00</accession>
<sequence>MNRATITALTTSSARTVLNLSTAAADVSDAGRDQVQRDFAQKVLDQCAPFFSPKPKQFEKVDC</sequence>
<organism evidence="1 2">
    <name type="scientific">Caballeronia arvi</name>
    <dbReference type="NCBI Taxonomy" id="1777135"/>
    <lineage>
        <taxon>Bacteria</taxon>
        <taxon>Pseudomonadati</taxon>
        <taxon>Pseudomonadota</taxon>
        <taxon>Betaproteobacteria</taxon>
        <taxon>Burkholderiales</taxon>
        <taxon>Burkholderiaceae</taxon>
        <taxon>Caballeronia</taxon>
    </lineage>
</organism>
<comment type="caution">
    <text evidence="1">The sequence shown here is derived from an EMBL/GenBank/DDBJ whole genome shotgun (WGS) entry which is preliminary data.</text>
</comment>
<evidence type="ECO:0000313" key="1">
    <source>
        <dbReference type="EMBL" id="SAL47217.1"/>
    </source>
</evidence>
<dbReference type="Proteomes" id="UP000055019">
    <property type="component" value="Unassembled WGS sequence"/>
</dbReference>
<protein>
    <submittedName>
        <fullName evidence="1">Uncharacterized protein</fullName>
    </submittedName>
</protein>
<reference evidence="1" key="1">
    <citation type="submission" date="2016-01" db="EMBL/GenBank/DDBJ databases">
        <authorList>
            <person name="Peeters C."/>
        </authorList>
    </citation>
    <scope>NUCLEOTIDE SEQUENCE [LARGE SCALE GENOMIC DNA]</scope>
    <source>
        <strain evidence="1">LMG 29317</strain>
    </source>
</reference>